<dbReference type="SUPFAM" id="SSF160443">
    <property type="entry name" value="SMR domain-like"/>
    <property type="match status" value="1"/>
</dbReference>
<protein>
    <submittedName>
        <fullName evidence="4">NEDD4 binding protein 2</fullName>
    </submittedName>
</protein>
<keyword evidence="5" id="KW-1185">Reference proteome</keyword>
<dbReference type="Pfam" id="PF01713">
    <property type="entry name" value="Smr"/>
    <property type="match status" value="1"/>
</dbReference>
<dbReference type="GO" id="GO:0004520">
    <property type="term" value="F:DNA endonuclease activity"/>
    <property type="evidence" value="ECO:0007669"/>
    <property type="project" value="Ensembl"/>
</dbReference>
<evidence type="ECO:0000313" key="4">
    <source>
        <dbReference type="Ensembl" id="ENSPTXP00000000243.1"/>
    </source>
</evidence>
<dbReference type="SMART" id="SM00463">
    <property type="entry name" value="SMR"/>
    <property type="match status" value="1"/>
</dbReference>
<feature type="compositionally biased region" description="Polar residues" evidence="1">
    <location>
        <begin position="13"/>
        <end position="32"/>
    </location>
</feature>
<feature type="region of interest" description="Disordered" evidence="1">
    <location>
        <begin position="805"/>
        <end position="865"/>
    </location>
</feature>
<feature type="domain" description="CUE" evidence="3">
    <location>
        <begin position="38"/>
        <end position="81"/>
    </location>
</feature>
<evidence type="ECO:0000256" key="1">
    <source>
        <dbReference type="SAM" id="MobiDB-lite"/>
    </source>
</evidence>
<dbReference type="InterPro" id="IPR013899">
    <property type="entry name" value="DUF1771"/>
</dbReference>
<dbReference type="OMA" id="MTCENKT"/>
<dbReference type="InterPro" id="IPR002625">
    <property type="entry name" value="Smr_dom"/>
</dbReference>
<feature type="region of interest" description="Disordered" evidence="1">
    <location>
        <begin position="709"/>
        <end position="729"/>
    </location>
</feature>
<dbReference type="Ensembl" id="ENSPTXT00000000251.1">
    <property type="protein sequence ID" value="ENSPTXP00000000243.1"/>
    <property type="gene ID" value="ENSPTXG00000000229.1"/>
</dbReference>
<feature type="region of interest" description="Disordered" evidence="1">
    <location>
        <begin position="1"/>
        <end position="33"/>
    </location>
</feature>
<dbReference type="InterPro" id="IPR052772">
    <property type="entry name" value="Endo/PolyKinase_Domain-Protein"/>
</dbReference>
<dbReference type="CDD" id="cd14365">
    <property type="entry name" value="CUE_N4BP2"/>
    <property type="match status" value="1"/>
</dbReference>
<dbReference type="PANTHER" id="PTHR46535">
    <property type="entry name" value="NEDD4-BINDING PROTEIN 2"/>
    <property type="match status" value="1"/>
</dbReference>
<dbReference type="GO" id="GO:0005634">
    <property type="term" value="C:nucleus"/>
    <property type="evidence" value="ECO:0007669"/>
    <property type="project" value="TreeGrafter"/>
</dbReference>
<dbReference type="InterPro" id="IPR036063">
    <property type="entry name" value="Smr_dom_sf"/>
</dbReference>
<dbReference type="Gene3D" id="3.30.1370.110">
    <property type="match status" value="1"/>
</dbReference>
<dbReference type="GeneTree" id="ENSGT00940000160604"/>
<dbReference type="InterPro" id="IPR003892">
    <property type="entry name" value="CUE"/>
</dbReference>
<dbReference type="Pfam" id="PF25125">
    <property type="entry name" value="DUF7817"/>
    <property type="match status" value="1"/>
</dbReference>
<gene>
    <name evidence="4" type="primary">N4BP2</name>
</gene>
<sequence>MPKKKKNFGASPSRKNTNPETVSATDASSSPASLHGINKERLISGLSEMFSDLDPTVIYMVLSECDFRVEETMDYLLELSTAAKDTVCSSKVSGFDSLSALLVGGNNSSCSTHELEGHDTTAVAKSGEEPSSSEELALLIDNSLEDRSRKIEAKKSENDHLIGSLNLAQDHNNSNCTELYMNSNGTAIENWLTALKPSYKEAAESTSISEIETKDILTQSPESNTLPEVVLDSGAISEIVMLADKAESYTEPNQTHNVLFDFTAVSTLTAQRHQILAKIETNAFPNSPASLQEAEGQENVVALCDNLKQFCVPDLCAGSGLKWAPLTREADPPQQTWSSQFSLFQKYPHFVTPIAVSPGKWRPASDCGSQGKTFCSPEVSKSSESLSCVPKRCGNKNGRPRHHFSQDHQLPGGHIMNRRTFAGHVLVLLRGLPGSGKSYLARVLLEDNPCGIILSTDDYFYQKNGQYQFDADCLADAHEWNWKRAKEAFEKRITPIIIDNTNTQAWEMKPYIALSQQHKYKVIFREPDTWWKFKPKELERRNVHGVSKEKIKRMLERYEHCLTANSILNSSISDDMRKLIAEDQNLQNENRRAGHDFKESSSECSIDCLDATALPARTKMESILETELRPVRDSSENTLLHNNHELKLQIEATACHKITEPEFTETQNKDGDFNSGSSVKPEMLNFVGDWPVEQTLAQRVKRIKRLEKRARRDKGDSSMPTATLDSLKNTSEDKTLDLIDCHQELPLSDNRCEDKWDESDCNFPSMLVPEVNNTEVHTTELLMVGDWPVQTLQQRQHKMKRITKRDINETGGLENSQDGVSVGDGTATSQLNETSADAEELWASSKGEPFQGSEITASEPLSEKKPVLNKRTRKHHKLALTFTNSLALNKPVEPLSLCSWTEEKPNEVVGSQATKSSQTEPRDFALLWRLEREIVFSEGTKVLHGRLDGFVPKRVEAIPGCPEKIPYKVTYERSTYVEERELVRVDESEHLNILCKLFGSLSFDAIKDLYERCNRDMDWATGLLLDSAEKLCKEDDVGGLQEAEVRLPDVSLPSKRPAATEDRFAGSVAGTQATAISRISHECEITKVPLGDDSGNISDHPAGHGVHSSSGENETHPLPDAGEDISPSDPEVDPLNTQLKPRISRRLLENDPWRTSSVNEMDIALPDKDDGPSKATCDAEEDQLQASLQEGPFPEAASDLKRMEATDLSSAESHKSEQGTKMDCKSGIVVPTQREKNVSDQDDGTIRLQNSIPPSKSVTIDCLELVLAPELAMQLSEIFGPVGVDTGSLTPDDYVVHIDLNLAREIHDRWKASIMVSQRGEKKNCKNFLKKVSIVFNYHGSSFQEQESSSTAGSAESSAASDVFPYMDHWNVHTQRVSLREIMSEEIALQEKLTGVDCAAKLKEKQLLELFPTINANFLMDIFKDYNYSLEQTVQFLNSVLEADPIKTVIAKEPAQNARRSPSNTSKTRDKKAKRTKELEDILSEKGFQDTQYPGYEDFRAEAFLHQQQRQECLRKAGEAYRMGMKPVAAFYVQQGQLHEQKMKEANQDAAQQIFEKVNAAKLPINFLDLHGLHVDEALAHLSRVLQEKTKEHSLAGGIPYLYVITGRGNHSQGGVARIKPAVTKYLTSHKFSCLFLRSSLHVLG</sequence>
<feature type="compositionally biased region" description="Polar residues" evidence="1">
    <location>
        <begin position="718"/>
        <end position="729"/>
    </location>
</feature>
<dbReference type="Pfam" id="PF08590">
    <property type="entry name" value="DUF1771"/>
    <property type="match status" value="1"/>
</dbReference>
<dbReference type="InterPro" id="IPR056719">
    <property type="entry name" value="DUF7817"/>
</dbReference>
<feature type="domain" description="Smr" evidence="2">
    <location>
        <begin position="1568"/>
        <end position="1645"/>
    </location>
</feature>
<dbReference type="Pfam" id="PF02845">
    <property type="entry name" value="CUE"/>
    <property type="match status" value="1"/>
</dbReference>
<feature type="compositionally biased region" description="Basic and acidic residues" evidence="1">
    <location>
        <begin position="1212"/>
        <end position="1222"/>
    </location>
</feature>
<feature type="region of interest" description="Disordered" evidence="1">
    <location>
        <begin position="1090"/>
        <end position="1184"/>
    </location>
</feature>
<evidence type="ECO:0000259" key="2">
    <source>
        <dbReference type="PROSITE" id="PS50828"/>
    </source>
</evidence>
<dbReference type="SMART" id="SM01162">
    <property type="entry name" value="DUF1771"/>
    <property type="match status" value="1"/>
</dbReference>
<name>A0A670XPA7_PSETE</name>
<dbReference type="PANTHER" id="PTHR46535:SF1">
    <property type="entry name" value="NEDD4-BINDING PROTEIN 2"/>
    <property type="match status" value="1"/>
</dbReference>
<feature type="region of interest" description="Disordered" evidence="1">
    <location>
        <begin position="1452"/>
        <end position="1476"/>
    </location>
</feature>
<accession>A0A670XPA7</accession>
<dbReference type="SUPFAM" id="SSF46934">
    <property type="entry name" value="UBA-like"/>
    <property type="match status" value="1"/>
</dbReference>
<dbReference type="InterPro" id="IPR041801">
    <property type="entry name" value="N4BP2_CUE"/>
</dbReference>
<dbReference type="GO" id="GO:0043130">
    <property type="term" value="F:ubiquitin binding"/>
    <property type="evidence" value="ECO:0007669"/>
    <property type="project" value="InterPro"/>
</dbReference>
<dbReference type="Pfam" id="PF13671">
    <property type="entry name" value="AAA_33"/>
    <property type="match status" value="1"/>
</dbReference>
<reference evidence="4" key="1">
    <citation type="submission" date="2025-08" db="UniProtKB">
        <authorList>
            <consortium name="Ensembl"/>
        </authorList>
    </citation>
    <scope>IDENTIFICATION</scope>
</reference>
<dbReference type="PROSITE" id="PS50828">
    <property type="entry name" value="SMR"/>
    <property type="match status" value="1"/>
</dbReference>
<evidence type="ECO:0000313" key="5">
    <source>
        <dbReference type="Proteomes" id="UP000472273"/>
    </source>
</evidence>
<proteinExistence type="predicted"/>
<dbReference type="InterPro" id="IPR009060">
    <property type="entry name" value="UBA-like_sf"/>
</dbReference>
<dbReference type="Pfam" id="PF25124">
    <property type="entry name" value="DUF7816"/>
    <property type="match status" value="1"/>
</dbReference>
<dbReference type="InterPro" id="IPR056718">
    <property type="entry name" value="DUF7816"/>
</dbReference>
<reference evidence="4" key="2">
    <citation type="submission" date="2025-09" db="UniProtKB">
        <authorList>
            <consortium name="Ensembl"/>
        </authorList>
    </citation>
    <scope>IDENTIFICATION</scope>
</reference>
<dbReference type="Gene3D" id="1.10.8.10">
    <property type="entry name" value="DNA helicase RuvA subunit, C-terminal domain"/>
    <property type="match status" value="1"/>
</dbReference>
<evidence type="ECO:0000259" key="3">
    <source>
        <dbReference type="PROSITE" id="PS51140"/>
    </source>
</evidence>
<dbReference type="PROSITE" id="PS51140">
    <property type="entry name" value="CUE"/>
    <property type="match status" value="1"/>
</dbReference>
<dbReference type="InterPro" id="IPR027417">
    <property type="entry name" value="P-loop_NTPase"/>
</dbReference>
<organism evidence="4 5">
    <name type="scientific">Pseudonaja textilis</name>
    <name type="common">Eastern brown snake</name>
    <dbReference type="NCBI Taxonomy" id="8673"/>
    <lineage>
        <taxon>Eukaryota</taxon>
        <taxon>Metazoa</taxon>
        <taxon>Chordata</taxon>
        <taxon>Craniata</taxon>
        <taxon>Vertebrata</taxon>
        <taxon>Euteleostomi</taxon>
        <taxon>Lepidosauria</taxon>
        <taxon>Squamata</taxon>
        <taxon>Bifurcata</taxon>
        <taxon>Unidentata</taxon>
        <taxon>Episquamata</taxon>
        <taxon>Toxicofera</taxon>
        <taxon>Serpentes</taxon>
        <taxon>Colubroidea</taxon>
        <taxon>Elapidae</taxon>
        <taxon>Hydrophiinae</taxon>
        <taxon>Pseudonaja</taxon>
    </lineage>
</organism>
<dbReference type="GO" id="GO:0005524">
    <property type="term" value="F:ATP binding"/>
    <property type="evidence" value="ECO:0007669"/>
    <property type="project" value="Ensembl"/>
</dbReference>
<dbReference type="Pfam" id="PF25126">
    <property type="entry name" value="DUF7818"/>
    <property type="match status" value="1"/>
</dbReference>
<dbReference type="GO" id="GO:0046404">
    <property type="term" value="F:ATP-dependent polydeoxyribonucleotide 5'-hydroxyl-kinase activity"/>
    <property type="evidence" value="ECO:0007669"/>
    <property type="project" value="Ensembl"/>
</dbReference>
<dbReference type="InterPro" id="IPR056720">
    <property type="entry name" value="DUF7818"/>
</dbReference>
<dbReference type="Gene3D" id="3.40.50.300">
    <property type="entry name" value="P-loop containing nucleotide triphosphate hydrolases"/>
    <property type="match status" value="1"/>
</dbReference>
<dbReference type="SUPFAM" id="SSF52540">
    <property type="entry name" value="P-loop containing nucleoside triphosphate hydrolases"/>
    <property type="match status" value="1"/>
</dbReference>
<dbReference type="GO" id="GO:0005829">
    <property type="term" value="C:cytosol"/>
    <property type="evidence" value="ECO:0007669"/>
    <property type="project" value="Ensembl"/>
</dbReference>
<feature type="compositionally biased region" description="Polar residues" evidence="1">
    <location>
        <begin position="826"/>
        <end position="835"/>
    </location>
</feature>
<feature type="region of interest" description="Disordered" evidence="1">
    <location>
        <begin position="1203"/>
        <end position="1222"/>
    </location>
</feature>
<dbReference type="Proteomes" id="UP000472273">
    <property type="component" value="Unplaced"/>
</dbReference>